<keyword evidence="2" id="KW-1185">Reference proteome</keyword>
<dbReference type="GO" id="GO:0003677">
    <property type="term" value="F:DNA binding"/>
    <property type="evidence" value="ECO:0007669"/>
    <property type="project" value="InterPro"/>
</dbReference>
<name>A0A316G551_9RHOB</name>
<dbReference type="InterPro" id="IPR051839">
    <property type="entry name" value="RD_transcriptional_regulator"/>
</dbReference>
<dbReference type="SUPFAM" id="SSF46689">
    <property type="entry name" value="Homeodomain-like"/>
    <property type="match status" value="1"/>
</dbReference>
<dbReference type="GO" id="GO:0006313">
    <property type="term" value="P:DNA transposition"/>
    <property type="evidence" value="ECO:0007669"/>
    <property type="project" value="InterPro"/>
</dbReference>
<dbReference type="PANTHER" id="PTHR33215:SF13">
    <property type="entry name" value="PROTEIN DISTAL ANTENNA"/>
    <property type="match status" value="1"/>
</dbReference>
<dbReference type="Proteomes" id="UP000245708">
    <property type="component" value="Unassembled WGS sequence"/>
</dbReference>
<dbReference type="InterPro" id="IPR002514">
    <property type="entry name" value="Transposase_8"/>
</dbReference>
<evidence type="ECO:0000313" key="2">
    <source>
        <dbReference type="Proteomes" id="UP000245708"/>
    </source>
</evidence>
<dbReference type="EMBL" id="QGGW01000022">
    <property type="protein sequence ID" value="PWK54900.1"/>
    <property type="molecule type" value="Genomic_DNA"/>
</dbReference>
<dbReference type="PANTHER" id="PTHR33215">
    <property type="entry name" value="PROTEIN DISTAL ANTENNA"/>
    <property type="match status" value="1"/>
</dbReference>
<dbReference type="InterPro" id="IPR009057">
    <property type="entry name" value="Homeodomain-like_sf"/>
</dbReference>
<sequence>MTRRKFSREFKIEAVRLVTDRGVAVAQSARDLDIAESVLRRWMRELVVTPATAFHANGQMFHANGQMRADRAEIAALKKEVAWLRAERGILKKAAAFFGREAT</sequence>
<dbReference type="Pfam" id="PF01527">
    <property type="entry name" value="HTH_Tnp_1"/>
    <property type="match status" value="1"/>
</dbReference>
<organism evidence="1 2">
    <name type="scientific">Roseicyclus mahoneyensis</name>
    <dbReference type="NCBI Taxonomy" id="164332"/>
    <lineage>
        <taxon>Bacteria</taxon>
        <taxon>Pseudomonadati</taxon>
        <taxon>Pseudomonadota</taxon>
        <taxon>Alphaproteobacteria</taxon>
        <taxon>Rhodobacterales</taxon>
        <taxon>Roseobacteraceae</taxon>
        <taxon>Roseicyclus</taxon>
    </lineage>
</organism>
<dbReference type="GO" id="GO:0004803">
    <property type="term" value="F:transposase activity"/>
    <property type="evidence" value="ECO:0007669"/>
    <property type="project" value="InterPro"/>
</dbReference>
<accession>A0A316G551</accession>
<proteinExistence type="predicted"/>
<dbReference type="AlphaFoldDB" id="A0A316G551"/>
<evidence type="ECO:0000313" key="1">
    <source>
        <dbReference type="EMBL" id="PWK54900.1"/>
    </source>
</evidence>
<protein>
    <submittedName>
        <fullName evidence="1">Transposase</fullName>
    </submittedName>
</protein>
<dbReference type="OrthoDB" id="9803878at2"/>
<reference evidence="1 2" key="1">
    <citation type="submission" date="2018-05" db="EMBL/GenBank/DDBJ databases">
        <title>Genomic Encyclopedia of Type Strains, Phase IV (KMG-IV): sequencing the most valuable type-strain genomes for metagenomic binning, comparative biology and taxonomic classification.</title>
        <authorList>
            <person name="Goeker M."/>
        </authorList>
    </citation>
    <scope>NUCLEOTIDE SEQUENCE [LARGE SCALE GENOMIC DNA]</scope>
    <source>
        <strain evidence="1 2">DSM 16097</strain>
    </source>
</reference>
<comment type="caution">
    <text evidence="1">The sequence shown here is derived from an EMBL/GenBank/DDBJ whole genome shotgun (WGS) entry which is preliminary data.</text>
</comment>
<dbReference type="Gene3D" id="1.10.10.60">
    <property type="entry name" value="Homeodomain-like"/>
    <property type="match status" value="1"/>
</dbReference>
<gene>
    <name evidence="1" type="ORF">C7455_1227</name>
</gene>